<feature type="binding site" evidence="13">
    <location>
        <position position="211"/>
    </location>
    <ligand>
        <name>Cu(2+)</name>
        <dbReference type="ChEBI" id="CHEBI:29036"/>
        <label>1</label>
        <note>catalytic</note>
    </ligand>
</feature>
<reference evidence="17 18" key="1">
    <citation type="journal article" date="2018" name="Gigascience">
        <title>Genomes of trombidid mites reveal novel predicted allergens and laterally-transferred genes associated with secondary metabolism.</title>
        <authorList>
            <person name="Dong X."/>
            <person name="Chaisiri K."/>
            <person name="Xia D."/>
            <person name="Armstrong S.D."/>
            <person name="Fang Y."/>
            <person name="Donnelly M.J."/>
            <person name="Kadowaki T."/>
            <person name="McGarry J.W."/>
            <person name="Darby A.C."/>
            <person name="Makepeace B.L."/>
        </authorList>
    </citation>
    <scope>NUCLEOTIDE SEQUENCE [LARGE SCALE GENOMIC DNA]</scope>
    <source>
        <strain evidence="17">UoL-UT</strain>
    </source>
</reference>
<feature type="binding site" evidence="13">
    <location>
        <position position="209"/>
    </location>
    <ligand>
        <name>Cu(2+)</name>
        <dbReference type="ChEBI" id="CHEBI:29036"/>
        <label>1</label>
        <note>catalytic</note>
    </ligand>
</feature>
<comment type="cofactor">
    <cofactor evidence="13">
        <name>Cu(2+)</name>
        <dbReference type="ChEBI" id="CHEBI:29036"/>
    </cofactor>
    <text evidence="13">Binds 2 Cu(2+) ions per subunit.</text>
</comment>
<dbReference type="FunFam" id="2.60.120.230:FF:000002">
    <property type="entry name" value="Peptidyl-glycine alpha-amidating monooxygenase B"/>
    <property type="match status" value="1"/>
</dbReference>
<evidence type="ECO:0000256" key="11">
    <source>
        <dbReference type="ARBA" id="ARBA00023180"/>
    </source>
</evidence>
<name>A0A443SSA0_9ACAR</name>
<evidence type="ECO:0000256" key="14">
    <source>
        <dbReference type="PIRSR" id="PIRSR600720-3"/>
    </source>
</evidence>
<keyword evidence="10 14" id="KW-1015">Disulfide bond</keyword>
<evidence type="ECO:0000256" key="5">
    <source>
        <dbReference type="ARBA" id="ARBA00022723"/>
    </source>
</evidence>
<evidence type="ECO:0000259" key="15">
    <source>
        <dbReference type="Pfam" id="PF01082"/>
    </source>
</evidence>
<dbReference type="InterPro" id="IPR036939">
    <property type="entry name" value="Cu2_ascorb_mOase_N_sf"/>
</dbReference>
<evidence type="ECO:0000256" key="4">
    <source>
        <dbReference type="ARBA" id="ARBA00022525"/>
    </source>
</evidence>
<organism evidence="17 18">
    <name type="scientific">Leptotrombidium deliense</name>
    <dbReference type="NCBI Taxonomy" id="299467"/>
    <lineage>
        <taxon>Eukaryota</taxon>
        <taxon>Metazoa</taxon>
        <taxon>Ecdysozoa</taxon>
        <taxon>Arthropoda</taxon>
        <taxon>Chelicerata</taxon>
        <taxon>Arachnida</taxon>
        <taxon>Acari</taxon>
        <taxon>Acariformes</taxon>
        <taxon>Trombidiformes</taxon>
        <taxon>Prostigmata</taxon>
        <taxon>Anystina</taxon>
        <taxon>Parasitengona</taxon>
        <taxon>Trombiculoidea</taxon>
        <taxon>Trombiculidae</taxon>
        <taxon>Leptotrombidium</taxon>
    </lineage>
</organism>
<dbReference type="OrthoDB" id="10044505at2759"/>
<evidence type="ECO:0000256" key="7">
    <source>
        <dbReference type="ARBA" id="ARBA00023002"/>
    </source>
</evidence>
<sequence length="330" mass="37081">MCWTFVSGHGTVRKMDLLMPGVQPMRETYYCTAFRMNPYEHEYIVEFNPNATKNTAHHILIYGCERPGFAVRDVPQVVWNCGEMMHKAATFVKGPTCKGKTSIIYAWALDAPKLILPQGVGFKVGRGTGINFLVLQVHYGNHEHFMTNVDTSGISLSLLPGSSTEVDKRAGVLLMGTAGSIPPLAEEHMETSCVIEEDIEFHPFAFRTHTHKLGVAVSGWRKNREGWKLIGRHNPQEPQMFYPVNKDVAIRTGDVVAARCTMKNTKDHAVYVGSTGDDEMCNFYIMYYVKGDKILDRDNCFTSGPPYYFWRTDANVAPVPMIVDEEASKL</sequence>
<feature type="binding site" evidence="13">
    <location>
        <position position="138"/>
    </location>
    <ligand>
        <name>Cu(2+)</name>
        <dbReference type="ChEBI" id="CHEBI:29036"/>
        <label>1</label>
        <note>catalytic</note>
    </ligand>
</feature>
<keyword evidence="6" id="KW-0732">Signal</keyword>
<dbReference type="InterPro" id="IPR000323">
    <property type="entry name" value="Cu2_ascorb_mOase_N"/>
</dbReference>
<feature type="binding site" evidence="13">
    <location>
        <position position="280"/>
    </location>
    <ligand>
        <name>Cu(2+)</name>
        <dbReference type="ChEBI" id="CHEBI:29036"/>
        <label>1</label>
        <note>catalytic</note>
    </ligand>
</feature>
<keyword evidence="18" id="KW-1185">Reference proteome</keyword>
<dbReference type="InterPro" id="IPR024548">
    <property type="entry name" value="Cu2_monoox_C"/>
</dbReference>
<gene>
    <name evidence="17" type="ORF">B4U80_08653</name>
</gene>
<dbReference type="InterPro" id="IPR014783">
    <property type="entry name" value="Cu2_ascorb_mOase_CS-2"/>
</dbReference>
<keyword evidence="7" id="KW-0560">Oxidoreductase</keyword>
<feature type="disulfide bond" evidence="14">
    <location>
        <begin position="31"/>
        <end position="81"/>
    </location>
</feature>
<dbReference type="Gene3D" id="2.60.120.310">
    <property type="entry name" value="Copper type II, ascorbate-dependent monooxygenase, N-terminal domain"/>
    <property type="match status" value="1"/>
</dbReference>
<dbReference type="InterPro" id="IPR014784">
    <property type="entry name" value="Cu2_ascorb_mOase-like_C"/>
</dbReference>
<dbReference type="EMBL" id="NCKV01000519">
    <property type="protein sequence ID" value="RWS30403.1"/>
    <property type="molecule type" value="Genomic_DNA"/>
</dbReference>
<dbReference type="Gene3D" id="2.60.120.230">
    <property type="match status" value="1"/>
</dbReference>
<feature type="domain" description="Copper type II ascorbate-dependent monooxygenase C-terminal" evidence="16">
    <location>
        <begin position="168"/>
        <end position="311"/>
    </location>
</feature>
<keyword evidence="8 13" id="KW-0186">Copper</keyword>
<dbReference type="GO" id="GO:0005576">
    <property type="term" value="C:extracellular region"/>
    <property type="evidence" value="ECO:0007669"/>
    <property type="project" value="UniProtKB-SubCell"/>
</dbReference>
<feature type="binding site" evidence="13">
    <location>
        <position position="58"/>
    </location>
    <ligand>
        <name>Cu(2+)</name>
        <dbReference type="ChEBI" id="CHEBI:29036"/>
        <label>1</label>
        <note>catalytic</note>
    </ligand>
</feature>
<keyword evidence="9 17" id="KW-0503">Monooxygenase</keyword>
<evidence type="ECO:0000313" key="17">
    <source>
        <dbReference type="EMBL" id="RWS30403.1"/>
    </source>
</evidence>
<dbReference type="GO" id="GO:0004504">
    <property type="term" value="F:peptidylglycine monooxygenase activity"/>
    <property type="evidence" value="ECO:0007669"/>
    <property type="project" value="UniProtKB-EC"/>
</dbReference>
<dbReference type="SUPFAM" id="SSF49742">
    <property type="entry name" value="PHM/PNGase F"/>
    <property type="match status" value="2"/>
</dbReference>
<dbReference type="Pfam" id="PF01082">
    <property type="entry name" value="Cu2_monooxygen"/>
    <property type="match status" value="1"/>
</dbReference>
<evidence type="ECO:0000256" key="13">
    <source>
        <dbReference type="PIRSR" id="PIRSR600720-2"/>
    </source>
</evidence>
<evidence type="ECO:0000256" key="10">
    <source>
        <dbReference type="ARBA" id="ARBA00023157"/>
    </source>
</evidence>
<keyword evidence="11" id="KW-0325">Glycoprotein</keyword>
<keyword evidence="4" id="KW-0964">Secreted</keyword>
<protein>
    <recommendedName>
        <fullName evidence="3">peptidylglycine monooxygenase</fullName>
        <ecNumber evidence="3">1.14.17.3</ecNumber>
    </recommendedName>
</protein>
<dbReference type="PANTHER" id="PTHR10680">
    <property type="entry name" value="PEPTIDYL-GLYCINE ALPHA-AMIDATING MONOOXYGENASE"/>
    <property type="match status" value="1"/>
</dbReference>
<evidence type="ECO:0000256" key="8">
    <source>
        <dbReference type="ARBA" id="ARBA00023008"/>
    </source>
</evidence>
<feature type="disulfide bond" evidence="14">
    <location>
        <begin position="260"/>
        <end position="281"/>
    </location>
</feature>
<dbReference type="PRINTS" id="PR00790">
    <property type="entry name" value="PAMONOXGNASE"/>
</dbReference>
<dbReference type="STRING" id="299467.A0A443SSA0"/>
<dbReference type="PANTHER" id="PTHR10680:SF14">
    <property type="entry name" value="PEPTIDYL-GLYCINE ALPHA-AMIDATING MONOOXYGENASE"/>
    <property type="match status" value="1"/>
</dbReference>
<proteinExistence type="inferred from homology"/>
<dbReference type="GO" id="GO:0005507">
    <property type="term" value="F:copper ion binding"/>
    <property type="evidence" value="ECO:0007669"/>
    <property type="project" value="InterPro"/>
</dbReference>
<dbReference type="GO" id="GO:0016020">
    <property type="term" value="C:membrane"/>
    <property type="evidence" value="ECO:0007669"/>
    <property type="project" value="InterPro"/>
</dbReference>
<evidence type="ECO:0000256" key="9">
    <source>
        <dbReference type="ARBA" id="ARBA00023033"/>
    </source>
</evidence>
<dbReference type="InterPro" id="IPR008977">
    <property type="entry name" value="PHM/PNGase_F_dom_sf"/>
</dbReference>
<feature type="disulfide bond" evidence="14">
    <location>
        <begin position="64"/>
        <end position="97"/>
    </location>
</feature>
<evidence type="ECO:0000256" key="3">
    <source>
        <dbReference type="ARBA" id="ARBA00012689"/>
    </source>
</evidence>
<dbReference type="FunFam" id="2.60.120.310:FF:000005">
    <property type="entry name" value="Peptidylglycine alpha-hydroxylating monooxygenase"/>
    <property type="match status" value="1"/>
</dbReference>
<dbReference type="PROSITE" id="PS00085">
    <property type="entry name" value="CU2_MONOOXYGENASE_2"/>
    <property type="match status" value="1"/>
</dbReference>
<feature type="disulfide bond" evidence="14">
    <location>
        <begin position="193"/>
        <end position="300"/>
    </location>
</feature>
<evidence type="ECO:0000259" key="16">
    <source>
        <dbReference type="Pfam" id="PF03712"/>
    </source>
</evidence>
<feature type="binding site" evidence="13">
    <location>
        <position position="57"/>
    </location>
    <ligand>
        <name>Cu(2+)</name>
        <dbReference type="ChEBI" id="CHEBI:29036"/>
        <label>1</label>
        <note>catalytic</note>
    </ligand>
</feature>
<dbReference type="GO" id="GO:0006518">
    <property type="term" value="P:peptide metabolic process"/>
    <property type="evidence" value="ECO:0007669"/>
    <property type="project" value="InterPro"/>
</dbReference>
<evidence type="ECO:0000256" key="2">
    <source>
        <dbReference type="ARBA" id="ARBA00010676"/>
    </source>
</evidence>
<comment type="subcellular location">
    <subcellularLocation>
        <location evidence="1">Secreted</location>
    </subcellularLocation>
</comment>
<accession>A0A443SSA0</accession>
<dbReference type="VEuPathDB" id="VectorBase:LDEU001637"/>
<dbReference type="AlphaFoldDB" id="A0A443SSA0"/>
<evidence type="ECO:0000256" key="6">
    <source>
        <dbReference type="ARBA" id="ARBA00022729"/>
    </source>
</evidence>
<comment type="similarity">
    <text evidence="2">Belongs to the copper type II ascorbate-dependent monooxygenase family.</text>
</comment>
<dbReference type="EC" id="1.14.17.3" evidence="3"/>
<dbReference type="InterPro" id="IPR000720">
    <property type="entry name" value="PHM/PAL"/>
</dbReference>
<dbReference type="Proteomes" id="UP000288716">
    <property type="component" value="Unassembled WGS sequence"/>
</dbReference>
<feature type="domain" description="Copper type II ascorbate-dependent monooxygenase N-terminal" evidence="15">
    <location>
        <begin position="16"/>
        <end position="144"/>
    </location>
</feature>
<dbReference type="Pfam" id="PF03712">
    <property type="entry name" value="Cu2_monoox_C"/>
    <property type="match status" value="1"/>
</dbReference>
<evidence type="ECO:0000256" key="12">
    <source>
        <dbReference type="ARBA" id="ARBA00048431"/>
    </source>
</evidence>
<comment type="catalytic activity">
    <reaction evidence="12">
        <text>a [peptide]-C-terminal glycine + 2 L-ascorbate + O2 = a [peptide]-C-terminal (2S)-2-hydroxyglycine + 2 monodehydro-L-ascorbate radical + H2O</text>
        <dbReference type="Rhea" id="RHEA:21452"/>
        <dbReference type="Rhea" id="RHEA-COMP:13486"/>
        <dbReference type="Rhea" id="RHEA-COMP:15321"/>
        <dbReference type="ChEBI" id="CHEBI:15377"/>
        <dbReference type="ChEBI" id="CHEBI:15379"/>
        <dbReference type="ChEBI" id="CHEBI:38290"/>
        <dbReference type="ChEBI" id="CHEBI:59513"/>
        <dbReference type="ChEBI" id="CHEBI:137000"/>
        <dbReference type="ChEBI" id="CHEBI:142768"/>
        <dbReference type="EC" id="1.14.17.3"/>
    </reaction>
</comment>
<evidence type="ECO:0000256" key="1">
    <source>
        <dbReference type="ARBA" id="ARBA00004613"/>
    </source>
</evidence>
<evidence type="ECO:0000313" key="18">
    <source>
        <dbReference type="Proteomes" id="UP000288716"/>
    </source>
</evidence>
<comment type="caution">
    <text evidence="17">The sequence shown here is derived from an EMBL/GenBank/DDBJ whole genome shotgun (WGS) entry which is preliminary data.</text>
</comment>
<keyword evidence="5 13" id="KW-0479">Metal-binding</keyword>